<evidence type="ECO:0000259" key="1">
    <source>
        <dbReference type="Pfam" id="PF00155"/>
    </source>
</evidence>
<dbReference type="HOGENOM" id="CLU_017584_0_6_1"/>
<proteinExistence type="predicted"/>
<dbReference type="SUPFAM" id="SSF53383">
    <property type="entry name" value="PLP-dependent transferases"/>
    <property type="match status" value="1"/>
</dbReference>
<protein>
    <submittedName>
        <fullName evidence="2">Aromatic amino acid aminotransferase</fullName>
    </submittedName>
</protein>
<sequence>MASPDSINLIKGWPSTSLLPTKHLSRAAQIALADPSIAFPGLLYGPDEGYAPLRETLGVWLSDFYQPEQPVGKERITITGGASQNLACLLEVFTDPVYTRDILFAAPAYMLAFRIFEDNGFSGKMKAVPEDDDGMDMSLLRKALEESEKHSSGNKTPMFKPPRPYAKYYRHVIYCVPTFSNPSSRTLPLDRRIELVKLAREFDALVISDDVYDFLQWPADLNASPSSITKALLPRLVDIDRFLDGGPERSGADGYGNTTSSGSFSKIGGPGLRVGWSEGSPKFAYGVSQAGSSCSGGAPSQLTSTYMNILVKDGTMSEHIFKTLQPAYAARYKTLVSAIEAHLYPLGARLPQSNRQVVGGYFLWLTLPDTVNAIDFAKRCQNEAQVIIAPGNIFEVPGDDSVKFRHSVRLTFSWIDHDLMVEAVKRISLVLESCLKGERPEEAHKQDGVNENPY</sequence>
<dbReference type="RefSeq" id="XP_013431725.1">
    <property type="nucleotide sequence ID" value="XM_013576271.1"/>
</dbReference>
<dbReference type="Pfam" id="PF00155">
    <property type="entry name" value="Aminotran_1_2"/>
    <property type="match status" value="1"/>
</dbReference>
<dbReference type="OrthoDB" id="7042322at2759"/>
<dbReference type="InterPro" id="IPR004839">
    <property type="entry name" value="Aminotransferase_I/II_large"/>
</dbReference>
<dbReference type="InterPro" id="IPR015422">
    <property type="entry name" value="PyrdxlP-dep_Trfase_small"/>
</dbReference>
<dbReference type="InterPro" id="IPR015421">
    <property type="entry name" value="PyrdxlP-dep_Trfase_major"/>
</dbReference>
<dbReference type="GeneID" id="25408502"/>
<keyword evidence="3" id="KW-1185">Reference proteome</keyword>
<reference evidence="2 3" key="1">
    <citation type="journal article" date="2014" name="BMC Genomics">
        <title>Genome sequencing of four Aureobasidium pullulans varieties: biotechnological potential, stress tolerance, and description of new species.</title>
        <authorList>
            <person name="Gostin Ar C."/>
            <person name="Ohm R.A."/>
            <person name="Kogej T."/>
            <person name="Sonjak S."/>
            <person name="Turk M."/>
            <person name="Zajc J."/>
            <person name="Zalar P."/>
            <person name="Grube M."/>
            <person name="Sun H."/>
            <person name="Han J."/>
            <person name="Sharma A."/>
            <person name="Chiniquy J."/>
            <person name="Ngan C.Y."/>
            <person name="Lipzen A."/>
            <person name="Barry K."/>
            <person name="Grigoriev I.V."/>
            <person name="Gunde-Cimerman N."/>
        </authorList>
    </citation>
    <scope>NUCLEOTIDE SEQUENCE [LARGE SCALE GENOMIC DNA]</scope>
    <source>
        <strain evidence="2 3">CBS 147.97</strain>
    </source>
</reference>
<dbReference type="FunFam" id="3.40.640.10:FF:000080">
    <property type="entry name" value="Aminotransferase, putative"/>
    <property type="match status" value="1"/>
</dbReference>
<dbReference type="EMBL" id="KL584702">
    <property type="protein sequence ID" value="KEQ77572.1"/>
    <property type="molecule type" value="Genomic_DNA"/>
</dbReference>
<dbReference type="PANTHER" id="PTHR42858:SF1">
    <property type="entry name" value="LD15494P"/>
    <property type="match status" value="1"/>
</dbReference>
<keyword evidence="2" id="KW-0032">Aminotransferase</keyword>
<name>A0A074X687_9PEZI</name>
<evidence type="ECO:0000313" key="3">
    <source>
        <dbReference type="Proteomes" id="UP000027730"/>
    </source>
</evidence>
<dbReference type="Gene3D" id="3.40.640.10">
    <property type="entry name" value="Type I PLP-dependent aspartate aminotransferase-like (Major domain)"/>
    <property type="match status" value="1"/>
</dbReference>
<gene>
    <name evidence="2" type="ORF">M436DRAFT_35741</name>
</gene>
<dbReference type="AlphaFoldDB" id="A0A074X687"/>
<keyword evidence="2" id="KW-0808">Transferase</keyword>
<dbReference type="Proteomes" id="UP000027730">
    <property type="component" value="Unassembled WGS sequence"/>
</dbReference>
<dbReference type="GO" id="GO:0047536">
    <property type="term" value="F:2-aminoadipate transaminase activity"/>
    <property type="evidence" value="ECO:0007669"/>
    <property type="project" value="TreeGrafter"/>
</dbReference>
<dbReference type="CDD" id="cd00609">
    <property type="entry name" value="AAT_like"/>
    <property type="match status" value="1"/>
</dbReference>
<organism evidence="2 3">
    <name type="scientific">Aureobasidium namibiae CBS 147.97</name>
    <dbReference type="NCBI Taxonomy" id="1043004"/>
    <lineage>
        <taxon>Eukaryota</taxon>
        <taxon>Fungi</taxon>
        <taxon>Dikarya</taxon>
        <taxon>Ascomycota</taxon>
        <taxon>Pezizomycotina</taxon>
        <taxon>Dothideomycetes</taxon>
        <taxon>Dothideomycetidae</taxon>
        <taxon>Dothideales</taxon>
        <taxon>Saccotheciaceae</taxon>
        <taxon>Aureobasidium</taxon>
    </lineage>
</organism>
<dbReference type="STRING" id="1043004.A0A074X687"/>
<dbReference type="InterPro" id="IPR015424">
    <property type="entry name" value="PyrdxlP-dep_Trfase"/>
</dbReference>
<dbReference type="Gene3D" id="3.90.1150.10">
    <property type="entry name" value="Aspartate Aminotransferase, domain 1"/>
    <property type="match status" value="1"/>
</dbReference>
<dbReference type="GO" id="GO:0030170">
    <property type="term" value="F:pyridoxal phosphate binding"/>
    <property type="evidence" value="ECO:0007669"/>
    <property type="project" value="InterPro"/>
</dbReference>
<dbReference type="PANTHER" id="PTHR42858">
    <property type="entry name" value="AMINOTRANSFERASE"/>
    <property type="match status" value="1"/>
</dbReference>
<accession>A0A074X687</accession>
<feature type="domain" description="Aminotransferase class I/classII large" evidence="1">
    <location>
        <begin position="43"/>
        <end position="427"/>
    </location>
</feature>
<evidence type="ECO:0000313" key="2">
    <source>
        <dbReference type="EMBL" id="KEQ77572.1"/>
    </source>
</evidence>